<gene>
    <name evidence="2" type="ORF">DAPK24_043540</name>
</gene>
<evidence type="ECO:0000313" key="2">
    <source>
        <dbReference type="EMBL" id="GMM47756.1"/>
    </source>
</evidence>
<organism evidence="2 3">
    <name type="scientific">Pichia kluyveri</name>
    <name type="common">Yeast</name>
    <dbReference type="NCBI Taxonomy" id="36015"/>
    <lineage>
        <taxon>Eukaryota</taxon>
        <taxon>Fungi</taxon>
        <taxon>Dikarya</taxon>
        <taxon>Ascomycota</taxon>
        <taxon>Saccharomycotina</taxon>
        <taxon>Pichiomycetes</taxon>
        <taxon>Pichiales</taxon>
        <taxon>Pichiaceae</taxon>
        <taxon>Pichia</taxon>
    </lineage>
</organism>
<dbReference type="AlphaFoldDB" id="A0AAV5RAX3"/>
<dbReference type="Proteomes" id="UP001378960">
    <property type="component" value="Unassembled WGS sequence"/>
</dbReference>
<keyword evidence="3" id="KW-1185">Reference proteome</keyword>
<sequence length="540" mass="62517">MSITLEKLPKSIISNIISYLPQQDKISLLYCNYNCYLSVLPYLYKNIYITKSSQLKSSHSFQESNYTLLGVLETHLATEKLNDKIYNLRQQILLESLSVNTQLSEYIENIVIDGFLFDKKQQVDLQDIVSVDLFTLLIKNCPNLKSVDLLNVKVPDNIELPTTMTSLELTSKTGLKYFNDSVKKLKISTDKIGHLDTVDDSFFIKFISNLDELIFENVFGQSKFIEKLTKSSITADKLQLKNLKLIFYHQFEDPTYEILQFLKKIDFGKLDKVELVLGCNDIICNCLHDFLSTLISHNLNIKKLSIIQRTIHRDHNHTEAFDFVIADFLKKYPNNKNLKYLSIRHMPPVDFNVNHGLEGNYLHRKEIFENMLPSLTGLETFICPTFVQSVACYEQMISNMLWNGCQCNHCEDYLPLYDQYITQHQYYDEIKSHMTDMISPILIGNVARVLTSRIHHSQDINIDKYPLLKHYWDFHTAPYLITHQKKCNFDASAFPPVTKCVAHFLQEYVDAIGELTPSLRRCILSGVVFDNVGSWECSEA</sequence>
<dbReference type="InterPro" id="IPR001810">
    <property type="entry name" value="F-box_dom"/>
</dbReference>
<comment type="caution">
    <text evidence="2">The sequence shown here is derived from an EMBL/GenBank/DDBJ whole genome shotgun (WGS) entry which is preliminary data.</text>
</comment>
<dbReference type="PROSITE" id="PS50181">
    <property type="entry name" value="FBOX"/>
    <property type="match status" value="1"/>
</dbReference>
<protein>
    <submittedName>
        <fullName evidence="2">Roy1 protein</fullName>
    </submittedName>
</protein>
<reference evidence="2 3" key="1">
    <citation type="journal article" date="2023" name="Elife">
        <title>Identification of key yeast species and microbe-microbe interactions impacting larval growth of Drosophila in the wild.</title>
        <authorList>
            <person name="Mure A."/>
            <person name="Sugiura Y."/>
            <person name="Maeda R."/>
            <person name="Honda K."/>
            <person name="Sakurai N."/>
            <person name="Takahashi Y."/>
            <person name="Watada M."/>
            <person name="Katoh T."/>
            <person name="Gotoh A."/>
            <person name="Gotoh Y."/>
            <person name="Taniguchi I."/>
            <person name="Nakamura K."/>
            <person name="Hayashi T."/>
            <person name="Katayama T."/>
            <person name="Uemura T."/>
            <person name="Hattori Y."/>
        </authorList>
    </citation>
    <scope>NUCLEOTIDE SEQUENCE [LARGE SCALE GENOMIC DNA]</scope>
    <source>
        <strain evidence="2 3">PK-24</strain>
    </source>
</reference>
<accession>A0AAV5RAX3</accession>
<dbReference type="EMBL" id="BTGB01000009">
    <property type="protein sequence ID" value="GMM47756.1"/>
    <property type="molecule type" value="Genomic_DNA"/>
</dbReference>
<name>A0AAV5RAX3_PICKL</name>
<evidence type="ECO:0000259" key="1">
    <source>
        <dbReference type="PROSITE" id="PS50181"/>
    </source>
</evidence>
<proteinExistence type="predicted"/>
<feature type="domain" description="F-box" evidence="1">
    <location>
        <begin position="2"/>
        <end position="47"/>
    </location>
</feature>
<evidence type="ECO:0000313" key="3">
    <source>
        <dbReference type="Proteomes" id="UP001378960"/>
    </source>
</evidence>